<dbReference type="KEGG" id="csl:COCSUDRAFT_60534"/>
<keyword evidence="2" id="KW-0472">Membrane</keyword>
<proteinExistence type="predicted"/>
<feature type="signal peptide" evidence="3">
    <location>
        <begin position="1"/>
        <end position="15"/>
    </location>
</feature>
<keyword evidence="2" id="KW-0812">Transmembrane</keyword>
<name>I0YIE2_COCSC</name>
<dbReference type="Pfam" id="PF00027">
    <property type="entry name" value="cNMP_binding"/>
    <property type="match status" value="1"/>
</dbReference>
<feature type="compositionally biased region" description="Polar residues" evidence="1">
    <location>
        <begin position="291"/>
        <end position="302"/>
    </location>
</feature>
<dbReference type="SUPFAM" id="SSF51206">
    <property type="entry name" value="cAMP-binding domain-like"/>
    <property type="match status" value="1"/>
</dbReference>
<dbReference type="PANTHER" id="PTHR45689:SF5">
    <property type="entry name" value="I[[H]] CHANNEL, ISOFORM E"/>
    <property type="match status" value="1"/>
</dbReference>
<dbReference type="PANTHER" id="PTHR45689">
    <property type="entry name" value="I[[H]] CHANNEL, ISOFORM E"/>
    <property type="match status" value="1"/>
</dbReference>
<dbReference type="InterPro" id="IPR000595">
    <property type="entry name" value="cNMP-bd_dom"/>
</dbReference>
<dbReference type="AlphaFoldDB" id="I0YIE2"/>
<dbReference type="EMBL" id="AGSI01000026">
    <property type="protein sequence ID" value="EIE18161.1"/>
    <property type="molecule type" value="Genomic_DNA"/>
</dbReference>
<dbReference type="GeneID" id="17036117"/>
<keyword evidence="6" id="KW-1185">Reference proteome</keyword>
<dbReference type="RefSeq" id="XP_005642705.1">
    <property type="nucleotide sequence ID" value="XM_005642648.1"/>
</dbReference>
<dbReference type="CDD" id="cd00038">
    <property type="entry name" value="CAP_ED"/>
    <property type="match status" value="1"/>
</dbReference>
<evidence type="ECO:0000259" key="4">
    <source>
        <dbReference type="PROSITE" id="PS50042"/>
    </source>
</evidence>
<evidence type="ECO:0000313" key="5">
    <source>
        <dbReference type="EMBL" id="EIE18161.1"/>
    </source>
</evidence>
<feature type="chain" id="PRO_5012813498" evidence="3">
    <location>
        <begin position="16"/>
        <end position="456"/>
    </location>
</feature>
<dbReference type="PROSITE" id="PS50042">
    <property type="entry name" value="CNMP_BINDING_3"/>
    <property type="match status" value="1"/>
</dbReference>
<keyword evidence="2" id="KW-1133">Transmembrane helix</keyword>
<feature type="compositionally biased region" description="Low complexity" evidence="1">
    <location>
        <begin position="309"/>
        <end position="321"/>
    </location>
</feature>
<comment type="caution">
    <text evidence="5">The sequence shown here is derived from an EMBL/GenBank/DDBJ whole genome shotgun (WGS) entry which is preliminary data.</text>
</comment>
<evidence type="ECO:0000313" key="6">
    <source>
        <dbReference type="Proteomes" id="UP000007264"/>
    </source>
</evidence>
<dbReference type="Proteomes" id="UP000007264">
    <property type="component" value="Unassembled WGS sequence"/>
</dbReference>
<evidence type="ECO:0000256" key="2">
    <source>
        <dbReference type="SAM" id="Phobius"/>
    </source>
</evidence>
<dbReference type="Gene3D" id="2.60.120.10">
    <property type="entry name" value="Jelly Rolls"/>
    <property type="match status" value="1"/>
</dbReference>
<dbReference type="InterPro" id="IPR014710">
    <property type="entry name" value="RmlC-like_jellyroll"/>
</dbReference>
<protein>
    <submittedName>
        <fullName evidence="5">Camp-binding domain-like protein</fullName>
    </submittedName>
</protein>
<feature type="region of interest" description="Disordered" evidence="1">
    <location>
        <begin position="278"/>
        <end position="325"/>
    </location>
</feature>
<organism evidence="5 6">
    <name type="scientific">Coccomyxa subellipsoidea (strain C-169)</name>
    <name type="common">Green microalga</name>
    <dbReference type="NCBI Taxonomy" id="574566"/>
    <lineage>
        <taxon>Eukaryota</taxon>
        <taxon>Viridiplantae</taxon>
        <taxon>Chlorophyta</taxon>
        <taxon>core chlorophytes</taxon>
        <taxon>Trebouxiophyceae</taxon>
        <taxon>Trebouxiophyceae incertae sedis</taxon>
        <taxon>Coccomyxaceae</taxon>
        <taxon>Coccomyxa</taxon>
        <taxon>Coccomyxa subellipsoidea</taxon>
    </lineage>
</organism>
<sequence>MVVIIIIILKPHGLADQSIYEKYSWAVLKAWSETVSAGYGAQDPVTAFDCWMTTASLFWGMCIWTFLGGIVTTLLIHLNAASSEYTAKITALNQYMAHRRLPQVCLYTCGDLIASVPFFEDAEEGFTTSLVTLLRPAVYLRDDVVIREGEVSREMYFIKSGAAQASTSSGPVEVNGMVVTVLKKGSYFGEIGLLRNCRRTASIRALSQTCDLFVLSKENFDGVMKDYPDSRRAMDLIAEHRLRTLHSSSAWQFKQDALGAKSVSLGAKIESVLEMDDIEGGDSGQQPPTPTRIQATISSSSAPVPGITRGNSRAASGGRSAPATPYTLQRTMTADLARQQFAETPSRVHPLRHASSATSEAALAQQGHGMLRRTASAGDLSMLSLQQGDADRRARSAAAEGSNARERGGAGVLGKLMGKVGGAGRQAARRNDFKAFLGPPGGRSVPDQAPTPLRLN</sequence>
<dbReference type="SMART" id="SM00100">
    <property type="entry name" value="cNMP"/>
    <property type="match status" value="1"/>
</dbReference>
<dbReference type="InterPro" id="IPR018490">
    <property type="entry name" value="cNMP-bd_dom_sf"/>
</dbReference>
<dbReference type="InterPro" id="IPR051413">
    <property type="entry name" value="K/Na_HCN_channel"/>
</dbReference>
<feature type="transmembrane region" description="Helical" evidence="2">
    <location>
        <begin position="57"/>
        <end position="78"/>
    </location>
</feature>
<feature type="region of interest" description="Disordered" evidence="1">
    <location>
        <begin position="387"/>
        <end position="456"/>
    </location>
</feature>
<gene>
    <name evidence="5" type="ORF">COCSUDRAFT_60534</name>
</gene>
<dbReference type="GO" id="GO:0003254">
    <property type="term" value="P:regulation of membrane depolarization"/>
    <property type="evidence" value="ECO:0007669"/>
    <property type="project" value="TreeGrafter"/>
</dbReference>
<dbReference type="InterPro" id="IPR018488">
    <property type="entry name" value="cNMP-bd_CS"/>
</dbReference>
<dbReference type="GO" id="GO:0005249">
    <property type="term" value="F:voltage-gated potassium channel activity"/>
    <property type="evidence" value="ECO:0007669"/>
    <property type="project" value="TreeGrafter"/>
</dbReference>
<reference evidence="5 6" key="1">
    <citation type="journal article" date="2012" name="Genome Biol.">
        <title>The genome of the polar eukaryotic microalga coccomyxa subellipsoidea reveals traits of cold adaptation.</title>
        <authorList>
            <person name="Blanc G."/>
            <person name="Agarkova I."/>
            <person name="Grimwood J."/>
            <person name="Kuo A."/>
            <person name="Brueggeman A."/>
            <person name="Dunigan D."/>
            <person name="Gurnon J."/>
            <person name="Ladunga I."/>
            <person name="Lindquist E."/>
            <person name="Lucas S."/>
            <person name="Pangilinan J."/>
            <person name="Proschold T."/>
            <person name="Salamov A."/>
            <person name="Schmutz J."/>
            <person name="Weeks D."/>
            <person name="Yamada T."/>
            <person name="Claverie J.M."/>
            <person name="Grigoriev I."/>
            <person name="Van Etten J."/>
            <person name="Lomsadze A."/>
            <person name="Borodovsky M."/>
        </authorList>
    </citation>
    <scope>NUCLEOTIDE SEQUENCE [LARGE SCALE GENOMIC DNA]</scope>
    <source>
        <strain evidence="5 6">C-169</strain>
    </source>
</reference>
<keyword evidence="3" id="KW-0732">Signal</keyword>
<feature type="domain" description="Cyclic nucleotide-binding" evidence="4">
    <location>
        <begin position="118"/>
        <end position="234"/>
    </location>
</feature>
<evidence type="ECO:0000256" key="3">
    <source>
        <dbReference type="SAM" id="SignalP"/>
    </source>
</evidence>
<evidence type="ECO:0000256" key="1">
    <source>
        <dbReference type="SAM" id="MobiDB-lite"/>
    </source>
</evidence>
<dbReference type="GO" id="GO:0035725">
    <property type="term" value="P:sodium ion transmembrane transport"/>
    <property type="evidence" value="ECO:0007669"/>
    <property type="project" value="TreeGrafter"/>
</dbReference>
<dbReference type="GO" id="GO:0098855">
    <property type="term" value="C:HCN channel complex"/>
    <property type="evidence" value="ECO:0007669"/>
    <property type="project" value="TreeGrafter"/>
</dbReference>
<dbReference type="eggNOG" id="KOG0498">
    <property type="taxonomic scope" value="Eukaryota"/>
</dbReference>
<dbReference type="PROSITE" id="PS00889">
    <property type="entry name" value="CNMP_BINDING_2"/>
    <property type="match status" value="1"/>
</dbReference>
<dbReference type="OrthoDB" id="426293at2759"/>
<accession>I0YIE2</accession>
<feature type="region of interest" description="Disordered" evidence="1">
    <location>
        <begin position="344"/>
        <end position="370"/>
    </location>
</feature>